<gene>
    <name evidence="1" type="ORF">B0I35DRAFT_443674</name>
</gene>
<accession>A0A8K0SBZ1</accession>
<organism evidence="1 2">
    <name type="scientific">Stachybotrys elegans</name>
    <dbReference type="NCBI Taxonomy" id="80388"/>
    <lineage>
        <taxon>Eukaryota</taxon>
        <taxon>Fungi</taxon>
        <taxon>Dikarya</taxon>
        <taxon>Ascomycota</taxon>
        <taxon>Pezizomycotina</taxon>
        <taxon>Sordariomycetes</taxon>
        <taxon>Hypocreomycetidae</taxon>
        <taxon>Hypocreales</taxon>
        <taxon>Stachybotryaceae</taxon>
        <taxon>Stachybotrys</taxon>
    </lineage>
</organism>
<evidence type="ECO:0000313" key="1">
    <source>
        <dbReference type="EMBL" id="KAH7305996.1"/>
    </source>
</evidence>
<evidence type="ECO:0000313" key="2">
    <source>
        <dbReference type="Proteomes" id="UP000813444"/>
    </source>
</evidence>
<dbReference type="AlphaFoldDB" id="A0A8K0SBZ1"/>
<comment type="caution">
    <text evidence="1">The sequence shown here is derived from an EMBL/GenBank/DDBJ whole genome shotgun (WGS) entry which is preliminary data.</text>
</comment>
<proteinExistence type="predicted"/>
<keyword evidence="2" id="KW-1185">Reference proteome</keyword>
<sequence length="56" mass="6578">MAHIALVFFELHKTFCEYIGNRYITGQFYLLLQHDGGSAKNSRHKPPLSHMILRYI</sequence>
<dbReference type="OrthoDB" id="191139at2759"/>
<reference evidence="1" key="1">
    <citation type="journal article" date="2021" name="Nat. Commun.">
        <title>Genetic determinants of endophytism in the Arabidopsis root mycobiome.</title>
        <authorList>
            <person name="Mesny F."/>
            <person name="Miyauchi S."/>
            <person name="Thiergart T."/>
            <person name="Pickel B."/>
            <person name="Atanasova L."/>
            <person name="Karlsson M."/>
            <person name="Huettel B."/>
            <person name="Barry K.W."/>
            <person name="Haridas S."/>
            <person name="Chen C."/>
            <person name="Bauer D."/>
            <person name="Andreopoulos W."/>
            <person name="Pangilinan J."/>
            <person name="LaButti K."/>
            <person name="Riley R."/>
            <person name="Lipzen A."/>
            <person name="Clum A."/>
            <person name="Drula E."/>
            <person name="Henrissat B."/>
            <person name="Kohler A."/>
            <person name="Grigoriev I.V."/>
            <person name="Martin F.M."/>
            <person name="Hacquard S."/>
        </authorList>
    </citation>
    <scope>NUCLEOTIDE SEQUENCE</scope>
    <source>
        <strain evidence="1">MPI-CAGE-CH-0235</strain>
    </source>
</reference>
<dbReference type="Proteomes" id="UP000813444">
    <property type="component" value="Unassembled WGS sequence"/>
</dbReference>
<dbReference type="EMBL" id="JAGPNK010000017">
    <property type="protein sequence ID" value="KAH7305996.1"/>
    <property type="molecule type" value="Genomic_DNA"/>
</dbReference>
<protein>
    <submittedName>
        <fullName evidence="1">Uncharacterized protein</fullName>
    </submittedName>
</protein>
<name>A0A8K0SBZ1_9HYPO</name>